<protein>
    <submittedName>
        <fullName evidence="2">Uncharacterized protein</fullName>
    </submittedName>
</protein>
<accession>V2XFH6</accession>
<organism evidence="2 3">
    <name type="scientific">Moniliophthora roreri (strain MCA 2997)</name>
    <name type="common">Cocoa frosty pod rot fungus</name>
    <name type="synonym">Crinipellis roreri</name>
    <dbReference type="NCBI Taxonomy" id="1381753"/>
    <lineage>
        <taxon>Eukaryota</taxon>
        <taxon>Fungi</taxon>
        <taxon>Dikarya</taxon>
        <taxon>Basidiomycota</taxon>
        <taxon>Agaricomycotina</taxon>
        <taxon>Agaricomycetes</taxon>
        <taxon>Agaricomycetidae</taxon>
        <taxon>Agaricales</taxon>
        <taxon>Marasmiineae</taxon>
        <taxon>Marasmiaceae</taxon>
        <taxon>Moniliophthora</taxon>
    </lineage>
</organism>
<feature type="compositionally biased region" description="Low complexity" evidence="1">
    <location>
        <begin position="63"/>
        <end position="74"/>
    </location>
</feature>
<evidence type="ECO:0000256" key="1">
    <source>
        <dbReference type="SAM" id="MobiDB-lite"/>
    </source>
</evidence>
<feature type="compositionally biased region" description="Basic and acidic residues" evidence="1">
    <location>
        <begin position="75"/>
        <end position="85"/>
    </location>
</feature>
<name>V2XFH6_MONRO</name>
<gene>
    <name evidence="2" type="ORF">Moror_2864</name>
</gene>
<dbReference type="Proteomes" id="UP000017559">
    <property type="component" value="Unassembled WGS sequence"/>
</dbReference>
<dbReference type="HOGENOM" id="CLU_2513137_0_0_1"/>
<feature type="region of interest" description="Disordered" evidence="1">
    <location>
        <begin position="49"/>
        <end position="85"/>
    </location>
</feature>
<reference evidence="2 3" key="1">
    <citation type="journal article" date="2014" name="BMC Genomics">
        <title>Genome and secretome analysis of the hemibiotrophic fungal pathogen, Moniliophthora roreri, which causes frosty pod rot disease of cacao: mechanisms of the biotrophic and necrotrophic phases.</title>
        <authorList>
            <person name="Meinhardt L.W."/>
            <person name="Costa G.G.L."/>
            <person name="Thomazella D.P.T."/>
            <person name="Teixeira P.J.P.L."/>
            <person name="Carazzolle M.F."/>
            <person name="Schuster S.C."/>
            <person name="Carlson J.E."/>
            <person name="Guiltinan M.J."/>
            <person name="Mieczkowski P."/>
            <person name="Farmer A."/>
            <person name="Ramaraj T."/>
            <person name="Crozier J."/>
            <person name="Davis R.E."/>
            <person name="Shao J."/>
            <person name="Melnick R.L."/>
            <person name="Pereira G.A.G."/>
            <person name="Bailey B.A."/>
        </authorList>
    </citation>
    <scope>NUCLEOTIDE SEQUENCE [LARGE SCALE GENOMIC DNA]</scope>
    <source>
        <strain evidence="2 3">MCA 2997</strain>
    </source>
</reference>
<evidence type="ECO:0000313" key="2">
    <source>
        <dbReference type="EMBL" id="ESK91235.1"/>
    </source>
</evidence>
<dbReference type="KEGG" id="mrr:Moror_2864"/>
<comment type="caution">
    <text evidence="2">The sequence shown here is derived from an EMBL/GenBank/DDBJ whole genome shotgun (WGS) entry which is preliminary data.</text>
</comment>
<keyword evidence="3" id="KW-1185">Reference proteome</keyword>
<dbReference type="AlphaFoldDB" id="V2XFH6"/>
<evidence type="ECO:0000313" key="3">
    <source>
        <dbReference type="Proteomes" id="UP000017559"/>
    </source>
</evidence>
<dbReference type="EMBL" id="AWSO01000361">
    <property type="protein sequence ID" value="ESK91235.1"/>
    <property type="molecule type" value="Genomic_DNA"/>
</dbReference>
<sequence>MPASPSYFKSFSDAITLMLNTPLVDSKTTVHHDNSLGVEMTAVTGKTRRTSLVGDLHDHQRYSSDSSTSTSISETHVDFSRHWSS</sequence>
<proteinExistence type="predicted"/>